<accession>A0A8S3BMQ8</accession>
<reference evidence="1" key="1">
    <citation type="submission" date="2021-02" db="EMBL/GenBank/DDBJ databases">
        <authorList>
            <person name="Nowell W R."/>
        </authorList>
    </citation>
    <scope>NUCLEOTIDE SEQUENCE</scope>
</reference>
<gene>
    <name evidence="1" type="ORF">SMN809_LOCUS49243</name>
</gene>
<feature type="non-terminal residue" evidence="1">
    <location>
        <position position="1"/>
    </location>
</feature>
<sequence length="80" mass="9826">KYHLPFMRHLQNKIRRAYSDSSGILTHDVFLQVQYDVLRRLRMYWSARFIIHRLFQDHHPPLHLPIDMKQPENVCLYPID</sequence>
<dbReference type="Proteomes" id="UP000676336">
    <property type="component" value="Unassembled WGS sequence"/>
</dbReference>
<proteinExistence type="predicted"/>
<dbReference type="AlphaFoldDB" id="A0A8S3BMQ8"/>
<evidence type="ECO:0000313" key="1">
    <source>
        <dbReference type="EMBL" id="CAF4847599.1"/>
    </source>
</evidence>
<name>A0A8S3BMQ8_9BILA</name>
<comment type="caution">
    <text evidence="1">The sequence shown here is derived from an EMBL/GenBank/DDBJ whole genome shotgun (WGS) entry which is preliminary data.</text>
</comment>
<evidence type="ECO:0000313" key="2">
    <source>
        <dbReference type="Proteomes" id="UP000676336"/>
    </source>
</evidence>
<protein>
    <submittedName>
        <fullName evidence="1">Uncharacterized protein</fullName>
    </submittedName>
</protein>
<dbReference type="EMBL" id="CAJOBI010160119">
    <property type="protein sequence ID" value="CAF4847599.1"/>
    <property type="molecule type" value="Genomic_DNA"/>
</dbReference>
<organism evidence="1 2">
    <name type="scientific">Rotaria magnacalcarata</name>
    <dbReference type="NCBI Taxonomy" id="392030"/>
    <lineage>
        <taxon>Eukaryota</taxon>
        <taxon>Metazoa</taxon>
        <taxon>Spiralia</taxon>
        <taxon>Gnathifera</taxon>
        <taxon>Rotifera</taxon>
        <taxon>Eurotatoria</taxon>
        <taxon>Bdelloidea</taxon>
        <taxon>Philodinida</taxon>
        <taxon>Philodinidae</taxon>
        <taxon>Rotaria</taxon>
    </lineage>
</organism>
<feature type="non-terminal residue" evidence="1">
    <location>
        <position position="80"/>
    </location>
</feature>